<reference evidence="2 3" key="1">
    <citation type="submission" date="2019-01" db="EMBL/GenBank/DDBJ databases">
        <title>Draft Genome and Complete Hox-Cluster Characterization of the Sterlet Sturgeon (Acipenser ruthenus).</title>
        <authorList>
            <person name="Wei Q."/>
        </authorList>
    </citation>
    <scope>NUCLEOTIDE SEQUENCE [LARGE SCALE GENOMIC DNA]</scope>
    <source>
        <strain evidence="2">WHYD16114868_AA</strain>
        <tissue evidence="2">Blood</tissue>
    </source>
</reference>
<evidence type="ECO:0000313" key="2">
    <source>
        <dbReference type="EMBL" id="RXM96787.1"/>
    </source>
</evidence>
<dbReference type="GO" id="GO:0051959">
    <property type="term" value="F:dynein light intermediate chain binding"/>
    <property type="evidence" value="ECO:0007669"/>
    <property type="project" value="InterPro"/>
</dbReference>
<dbReference type="Pfam" id="PF18199">
    <property type="entry name" value="Dynein_C"/>
    <property type="match status" value="1"/>
</dbReference>
<dbReference type="PANTHER" id="PTHR45703:SF36">
    <property type="entry name" value="DYNEIN HEAVY CHAIN, CYTOPLASMIC"/>
    <property type="match status" value="1"/>
</dbReference>
<dbReference type="GO" id="GO:0007018">
    <property type="term" value="P:microtubule-based movement"/>
    <property type="evidence" value="ECO:0007669"/>
    <property type="project" value="InterPro"/>
</dbReference>
<comment type="caution">
    <text evidence="2">The sequence shown here is derived from an EMBL/GenBank/DDBJ whole genome shotgun (WGS) entry which is preliminary data.</text>
</comment>
<accession>A0A662YJU1</accession>
<protein>
    <submittedName>
        <fullName evidence="2">Dynein heavy chain domain-containing protein 1</fullName>
    </submittedName>
</protein>
<dbReference type="InterPro" id="IPR026983">
    <property type="entry name" value="DHC"/>
</dbReference>
<dbReference type="PANTHER" id="PTHR45703">
    <property type="entry name" value="DYNEIN HEAVY CHAIN"/>
    <property type="match status" value="1"/>
</dbReference>
<evidence type="ECO:0000313" key="3">
    <source>
        <dbReference type="Proteomes" id="UP000289886"/>
    </source>
</evidence>
<dbReference type="InterPro" id="IPR043160">
    <property type="entry name" value="Dynein_C_barrel"/>
</dbReference>
<dbReference type="InterPro" id="IPR041228">
    <property type="entry name" value="Dynein_C"/>
</dbReference>
<dbReference type="Proteomes" id="UP000289886">
    <property type="component" value="Unassembled WGS sequence"/>
</dbReference>
<feature type="domain" description="Dynein heavy chain C-terminal" evidence="1">
    <location>
        <begin position="38"/>
        <end position="217"/>
    </location>
</feature>
<proteinExistence type="predicted"/>
<dbReference type="Gene3D" id="3.10.490.20">
    <property type="match status" value="1"/>
</dbReference>
<dbReference type="GO" id="GO:0045505">
    <property type="term" value="F:dynein intermediate chain binding"/>
    <property type="evidence" value="ECO:0007669"/>
    <property type="project" value="InterPro"/>
</dbReference>
<evidence type="ECO:0000259" key="1">
    <source>
        <dbReference type="Pfam" id="PF18199"/>
    </source>
</evidence>
<dbReference type="GO" id="GO:0030286">
    <property type="term" value="C:dynein complex"/>
    <property type="evidence" value="ECO:0007669"/>
    <property type="project" value="InterPro"/>
</dbReference>
<sequence length="220" mass="24873">MHEFLEQEWKGLSTLISSLLTDLTRSRSNSNITNNKDPSQPPLWLLCQLESRLELLRLYLFGVSPTVVYNLSAFENPRRFLVALLQESALAEQRDLSEYRLHYQVLRTSTTPSSPPQTGAYLTGMELHNALWDTRLGAIQETLSSQPCHLPIVWVTAKADGPKMIHGSSMFPLYLCPVYLGTAKEKISLRDSNIITYIPLVAKLDPVLCKLRRVCVISVM</sequence>
<name>A0A662YJU1_ACIRT</name>
<keyword evidence="3" id="KW-1185">Reference proteome</keyword>
<dbReference type="AlphaFoldDB" id="A0A662YJU1"/>
<organism evidence="2 3">
    <name type="scientific">Acipenser ruthenus</name>
    <name type="common">Sterlet sturgeon</name>
    <dbReference type="NCBI Taxonomy" id="7906"/>
    <lineage>
        <taxon>Eukaryota</taxon>
        <taxon>Metazoa</taxon>
        <taxon>Chordata</taxon>
        <taxon>Craniata</taxon>
        <taxon>Vertebrata</taxon>
        <taxon>Euteleostomi</taxon>
        <taxon>Actinopterygii</taxon>
        <taxon>Chondrostei</taxon>
        <taxon>Acipenseriformes</taxon>
        <taxon>Acipenseridae</taxon>
        <taxon>Acipenser</taxon>
    </lineage>
</organism>
<dbReference type="EMBL" id="SCEB01001438">
    <property type="protein sequence ID" value="RXM96787.1"/>
    <property type="molecule type" value="Genomic_DNA"/>
</dbReference>
<gene>
    <name evidence="2" type="ORF">EOD39_15245</name>
</gene>